<organism evidence="4 5">
    <name type="scientific">Desulfotomaculum copahuensis</name>
    <dbReference type="NCBI Taxonomy" id="1838280"/>
    <lineage>
        <taxon>Bacteria</taxon>
        <taxon>Bacillati</taxon>
        <taxon>Bacillota</taxon>
        <taxon>Clostridia</taxon>
        <taxon>Eubacteriales</taxon>
        <taxon>Desulfotomaculaceae</taxon>
        <taxon>Desulfotomaculum</taxon>
    </lineage>
</organism>
<dbReference type="Gene3D" id="3.20.110.20">
    <property type="match status" value="1"/>
</dbReference>
<feature type="domain" description="Glycoside hydrolase family 57 N-terminal" evidence="3">
    <location>
        <begin position="105"/>
        <end position="309"/>
    </location>
</feature>
<dbReference type="RefSeq" id="WP_066669386.1">
    <property type="nucleotide sequence ID" value="NZ_LYVF01000173.1"/>
</dbReference>
<evidence type="ECO:0000313" key="4">
    <source>
        <dbReference type="EMBL" id="OAT80785.1"/>
    </source>
</evidence>
<protein>
    <submittedName>
        <fullName evidence="4">Glycoside hydrolase</fullName>
    </submittedName>
</protein>
<keyword evidence="2" id="KW-0119">Carbohydrate metabolism</keyword>
<dbReference type="InterPro" id="IPR011330">
    <property type="entry name" value="Glyco_hydro/deAcase_b/a-brl"/>
</dbReference>
<comment type="caution">
    <text evidence="4">The sequence shown here is derived from an EMBL/GenBank/DDBJ whole genome shotgun (WGS) entry which is preliminary data.</text>
</comment>
<reference evidence="4 5" key="1">
    <citation type="submission" date="2016-04" db="EMBL/GenBank/DDBJ databases">
        <authorList>
            <person name="Evans L.H."/>
            <person name="Alamgir A."/>
            <person name="Owens N."/>
            <person name="Weber N.D."/>
            <person name="Virtaneva K."/>
            <person name="Barbian K."/>
            <person name="Babar A."/>
            <person name="Rosenke K."/>
        </authorList>
    </citation>
    <scope>NUCLEOTIDE SEQUENCE [LARGE SCALE GENOMIC DNA]</scope>
    <source>
        <strain evidence="4 5">LMa1</strain>
    </source>
</reference>
<dbReference type="Pfam" id="PF12055">
    <property type="entry name" value="DUF3536"/>
    <property type="match status" value="1"/>
</dbReference>
<dbReference type="GO" id="GO:0005975">
    <property type="term" value="P:carbohydrate metabolic process"/>
    <property type="evidence" value="ECO:0007669"/>
    <property type="project" value="InterPro"/>
</dbReference>
<dbReference type="PANTHER" id="PTHR36306">
    <property type="entry name" value="ALPHA-AMYLASE-RELATED-RELATED"/>
    <property type="match status" value="1"/>
</dbReference>
<dbReference type="GO" id="GO:0016787">
    <property type="term" value="F:hydrolase activity"/>
    <property type="evidence" value="ECO:0007669"/>
    <property type="project" value="UniProtKB-KW"/>
</dbReference>
<name>A0A1B7LD34_9FIRM</name>
<evidence type="ECO:0000256" key="1">
    <source>
        <dbReference type="ARBA" id="ARBA00006821"/>
    </source>
</evidence>
<evidence type="ECO:0000256" key="2">
    <source>
        <dbReference type="ARBA" id="ARBA00023277"/>
    </source>
</evidence>
<evidence type="ECO:0000259" key="3">
    <source>
        <dbReference type="Pfam" id="PF03065"/>
    </source>
</evidence>
<dbReference type="OrthoDB" id="9757977at2"/>
<sequence length="742" mass="85425">MERYLCIHGHFYQPPRENPWLEAVELQDSAHPYHDWNERITAECYAPNTAARILNEKGWIRDIINNYSKISFNFGPTLLDWLAANEPETYRAVIESDRESRQHFSGHGSAFAQAYNHMIMPLANRQDKITQVIWGIRDFERRFGRRPEGMWLPETAVDLESLDIMAEQGIKFTILTQYQARRFRKIGDGNWQEAGPGGIDPSRCYRLNIPATGRSINIFFYDGPISQAVAFEKLLTNGERFANRLLGGFSDARTWPQLMNIATDGETYGHHHRQGEMALAYALHYIETKKLARITNYSEFLALHPPGHEVEINENTAWSCAHGVDRWKRDCGCNTGMHKGWNQAWRAPLRQAMDWLRDSLAPLFEEQARRYLKDPWAARNDYIDVVLDRSPENRDRFLAAHATRPLDEKERVATFKLLEMQRHAMLMYTSCGWFFDEISGIETVQVIQYARRVIQLARALFNFNPEPRFLEILREAKSNIPGFRDGANIYEKLVTPAMVDLPKVGAHYAISSLFNDYGEKTQIFCYNIDRLSNQMLEAGTTKLAVGQARVTSEITLESATIDYGVIYFGYHNISGGVREFDGGEEYRKMEQEAAAAFNRAVFPEVIRLLSQYFKNGVIYSLKQLFRDQQRKIMDRILDSTLAEVAEDYRKIHDRNASLMLFLKEMNIPLPHALVCAADFYLNTSLRKTIARDPENMELIDNLLKEADTLGIKLENEGLGYVLEKSLQKEALQLQADPGIMDP</sequence>
<accession>A0A1B7LD34</accession>
<dbReference type="AlphaFoldDB" id="A0A1B7LD34"/>
<dbReference type="SUPFAM" id="SSF88713">
    <property type="entry name" value="Glycoside hydrolase/deacetylase"/>
    <property type="match status" value="1"/>
</dbReference>
<dbReference type="PANTHER" id="PTHR36306:SF3">
    <property type="entry name" value="GLYCOSIDE HYDROLASE FAMILY 57"/>
    <property type="match status" value="1"/>
</dbReference>
<dbReference type="EMBL" id="LYVF01000173">
    <property type="protein sequence ID" value="OAT80785.1"/>
    <property type="molecule type" value="Genomic_DNA"/>
</dbReference>
<gene>
    <name evidence="4" type="ORF">A6M21_12620</name>
</gene>
<dbReference type="InterPro" id="IPR004300">
    <property type="entry name" value="Glyco_hydro_57_N"/>
</dbReference>
<dbReference type="Proteomes" id="UP000078532">
    <property type="component" value="Unassembled WGS sequence"/>
</dbReference>
<dbReference type="CDD" id="cd10797">
    <property type="entry name" value="GH57N_APU_like_1"/>
    <property type="match status" value="1"/>
</dbReference>
<dbReference type="STRING" id="1838280.A6M21_12620"/>
<keyword evidence="5" id="KW-1185">Reference proteome</keyword>
<proteinExistence type="inferred from homology"/>
<dbReference type="InterPro" id="IPR021923">
    <property type="entry name" value="DUF3536"/>
</dbReference>
<dbReference type="InterPro" id="IPR052046">
    <property type="entry name" value="GH57_Enzymes"/>
</dbReference>
<evidence type="ECO:0000313" key="5">
    <source>
        <dbReference type="Proteomes" id="UP000078532"/>
    </source>
</evidence>
<keyword evidence="4" id="KW-0378">Hydrolase</keyword>
<dbReference type="Pfam" id="PF03065">
    <property type="entry name" value="Glyco_hydro_57"/>
    <property type="match status" value="1"/>
</dbReference>
<comment type="similarity">
    <text evidence="1">Belongs to the glycosyl hydrolase 57 family.</text>
</comment>